<dbReference type="OrthoDB" id="7689048at2"/>
<organism evidence="1 2">
    <name type="scientific">Roseinatronobacter ekhonensis</name>
    <dbReference type="NCBI Taxonomy" id="254356"/>
    <lineage>
        <taxon>Bacteria</taxon>
        <taxon>Pseudomonadati</taxon>
        <taxon>Pseudomonadota</taxon>
        <taxon>Alphaproteobacteria</taxon>
        <taxon>Rhodobacterales</taxon>
        <taxon>Paracoccaceae</taxon>
        <taxon>Roseinatronobacter</taxon>
    </lineage>
</organism>
<evidence type="ECO:0000313" key="1">
    <source>
        <dbReference type="EMBL" id="SUZ32913.1"/>
    </source>
</evidence>
<evidence type="ECO:0000313" key="2">
    <source>
        <dbReference type="Proteomes" id="UP000272908"/>
    </source>
</evidence>
<dbReference type="RefSeq" id="WP_121096006.1">
    <property type="nucleotide sequence ID" value="NZ_UIHC01000031.1"/>
</dbReference>
<sequence>MAERVIETLCAQGIPVRSLPASLARDWPGVQILDLVLAIATGCDAVEGMFGPDGPSGTRAREGWQVATLIATDLRAMQALGMPADTALDLLAYWQIHDAYFLDQEPSK</sequence>
<accession>A0A3B0MB63</accession>
<dbReference type="EMBL" id="UIHC01000031">
    <property type="protein sequence ID" value="SUZ32913.1"/>
    <property type="molecule type" value="Genomic_DNA"/>
</dbReference>
<name>A0A3B0MB63_9RHOB</name>
<reference evidence="2" key="1">
    <citation type="submission" date="2018-08" db="EMBL/GenBank/DDBJ databases">
        <authorList>
            <person name="Rodrigo-Torres L."/>
            <person name="Arahal R. D."/>
            <person name="Lucena T."/>
        </authorList>
    </citation>
    <scope>NUCLEOTIDE SEQUENCE [LARGE SCALE GENOMIC DNA]</scope>
    <source>
        <strain evidence="2">CECT 7235</strain>
    </source>
</reference>
<dbReference type="Proteomes" id="UP000272908">
    <property type="component" value="Unassembled WGS sequence"/>
</dbReference>
<proteinExistence type="predicted"/>
<dbReference type="AlphaFoldDB" id="A0A3B0MB63"/>
<protein>
    <submittedName>
        <fullName evidence="1">Uncharacterized protein</fullName>
    </submittedName>
</protein>
<keyword evidence="2" id="KW-1185">Reference proteome</keyword>
<gene>
    <name evidence="1" type="ORF">ROE7235_02678</name>
</gene>